<dbReference type="Proteomes" id="UP000334340">
    <property type="component" value="Unassembled WGS sequence"/>
</dbReference>
<dbReference type="Pfam" id="PF08861">
    <property type="entry name" value="DUF1828"/>
    <property type="match status" value="1"/>
</dbReference>
<evidence type="ECO:0008006" key="5">
    <source>
        <dbReference type="Google" id="ProtNLM"/>
    </source>
</evidence>
<dbReference type="AlphaFoldDB" id="A0A564ZL46"/>
<dbReference type="EMBL" id="CABIKM010000026">
    <property type="protein sequence ID" value="VUZ85382.1"/>
    <property type="molecule type" value="Genomic_DNA"/>
</dbReference>
<evidence type="ECO:0000313" key="3">
    <source>
        <dbReference type="EMBL" id="VUZ85382.1"/>
    </source>
</evidence>
<organism evidence="3 4">
    <name type="scientific">Candidatus Methylomirabilis lanthanidiphila</name>
    <dbReference type="NCBI Taxonomy" id="2211376"/>
    <lineage>
        <taxon>Bacteria</taxon>
        <taxon>Candidatus Methylomirabilota</taxon>
        <taxon>Candidatus Methylomirabilia</taxon>
        <taxon>Candidatus Methylomirabilales</taxon>
        <taxon>Candidatus Methylomirabilaceae</taxon>
        <taxon>Candidatus Methylomirabilis</taxon>
    </lineage>
</organism>
<evidence type="ECO:0000259" key="1">
    <source>
        <dbReference type="Pfam" id="PF08861"/>
    </source>
</evidence>
<accession>A0A564ZL46</accession>
<dbReference type="InterPro" id="IPR014961">
    <property type="entry name" value="DUF1829"/>
</dbReference>
<gene>
    <name evidence="3" type="ORF">MELA_01766</name>
</gene>
<keyword evidence="4" id="KW-1185">Reference proteome</keyword>
<evidence type="ECO:0000313" key="4">
    <source>
        <dbReference type="Proteomes" id="UP000334340"/>
    </source>
</evidence>
<feature type="domain" description="DUF1828" evidence="1">
    <location>
        <begin position="35"/>
        <end position="123"/>
    </location>
</feature>
<sequence length="273" mass="31333">MAVARPHNDIVQDYLNWLKERLRVIERGDVSVLSTPFLDPFHDGIQIYIERSNGEFVLHDNGNTLENLQCLGVKIEDSARRKALIERAIAGCAVRQTKERLETTATAANLSQRAHYLLTAVIRLNDLWMSQVPYTLIDFFEMVAEFLDRRQVLYTANVSIPGRTVEHPIDFVIPLHPKIERLVKLIGSPSPQTAKLVSFTWMELKETRPASQRVVVLNDVRSPDPLVDESEESFRRVSDQTIAILRGYSDAIYRWSERETPEFSRLWSSNGSR</sequence>
<evidence type="ECO:0000259" key="2">
    <source>
        <dbReference type="Pfam" id="PF08862"/>
    </source>
</evidence>
<dbReference type="Pfam" id="PF08862">
    <property type="entry name" value="DUF1829"/>
    <property type="match status" value="1"/>
</dbReference>
<feature type="domain" description="DUF1829" evidence="2">
    <location>
        <begin position="165"/>
        <end position="220"/>
    </location>
</feature>
<proteinExistence type="predicted"/>
<dbReference type="InterPro" id="IPR014960">
    <property type="entry name" value="DUF1828"/>
</dbReference>
<name>A0A564ZL46_9BACT</name>
<protein>
    <recommendedName>
        <fullName evidence="5">DUF1828 domain-containing protein</fullName>
    </recommendedName>
</protein>
<reference evidence="3 4" key="1">
    <citation type="submission" date="2019-07" db="EMBL/GenBank/DDBJ databases">
        <authorList>
            <person name="Cremers G."/>
        </authorList>
    </citation>
    <scope>NUCLEOTIDE SEQUENCE [LARGE SCALE GENOMIC DNA]</scope>
</reference>